<name>A0A0E3S8D1_9EURY</name>
<dbReference type="PATRIC" id="fig|1434110.4.peg.1520"/>
<evidence type="ECO:0000256" key="5">
    <source>
        <dbReference type="ARBA" id="ARBA00022989"/>
    </source>
</evidence>
<dbReference type="GO" id="GO:0005886">
    <property type="term" value="C:plasma membrane"/>
    <property type="evidence" value="ECO:0007669"/>
    <property type="project" value="UniProtKB-SubCell"/>
</dbReference>
<feature type="transmembrane region" description="Helical" evidence="7">
    <location>
        <begin position="239"/>
        <end position="262"/>
    </location>
</feature>
<keyword evidence="6 7" id="KW-0472">Membrane</keyword>
<feature type="domain" description="ABC transmembrane type-1" evidence="8">
    <location>
        <begin position="73"/>
        <end position="262"/>
    </location>
</feature>
<sequence>MPVWEKLKQDRLAMCCLVFLSSVVLVGIFAPFFAPNDPLAVDTSLRFAGPSFRYPLGNDQLGRCVLSRLIYAIRPSVLYVLFALLITVMIGAVLGMISGYHKGRVDNVIMRLCDVMLSFPGEVITLAIIGVFGVGLQNILLASILTKWAWFTRVIRTSVMQFTEQNYVRFAKAAGCSPFHVLTRHILPMTFSEIAVIFSSSVCSMILQISGFSFLGLGIQAPAPEWGMMLNEAKDVMLSYPALMLPPGIAVMLVSASFGFLGDSLRDAMDPKHEPAAAKRREGRAPS</sequence>
<evidence type="ECO:0000313" key="10">
    <source>
        <dbReference type="Proteomes" id="UP000033101"/>
    </source>
</evidence>
<dbReference type="PROSITE" id="PS50928">
    <property type="entry name" value="ABC_TM1"/>
    <property type="match status" value="1"/>
</dbReference>
<reference evidence="9 10" key="1">
    <citation type="submission" date="2014-07" db="EMBL/GenBank/DDBJ databases">
        <title>Methanogenic archaea and the global carbon cycle.</title>
        <authorList>
            <person name="Henriksen J.R."/>
            <person name="Luke J."/>
            <person name="Reinhart S."/>
            <person name="Benedict M.N."/>
            <person name="Youngblut N.D."/>
            <person name="Metcalf M.E."/>
            <person name="Whitaker R.J."/>
            <person name="Metcalf W.W."/>
        </authorList>
    </citation>
    <scope>NUCLEOTIDE SEQUENCE [LARGE SCALE GENOMIC DNA]</scope>
    <source>
        <strain evidence="9 10">HB-1</strain>
    </source>
</reference>
<comment type="subcellular location">
    <subcellularLocation>
        <location evidence="1 7">Cell membrane</location>
        <topology evidence="1 7">Multi-pass membrane protein</topology>
    </subcellularLocation>
</comment>
<feature type="transmembrane region" description="Helical" evidence="7">
    <location>
        <begin position="77"/>
        <end position="100"/>
    </location>
</feature>
<dbReference type="PANTHER" id="PTHR43386">
    <property type="entry name" value="OLIGOPEPTIDE TRANSPORT SYSTEM PERMEASE PROTEIN APPC"/>
    <property type="match status" value="1"/>
</dbReference>
<dbReference type="InterPro" id="IPR000515">
    <property type="entry name" value="MetI-like"/>
</dbReference>
<gene>
    <name evidence="9" type="ORF">MSHOH_1226</name>
</gene>
<protein>
    <submittedName>
        <fullName evidence="9">Nickel transport system permease protein NikC</fullName>
    </submittedName>
</protein>
<dbReference type="InterPro" id="IPR053474">
    <property type="entry name" value="Staphylopine_ABC_permease"/>
</dbReference>
<feature type="transmembrane region" description="Helical" evidence="7">
    <location>
        <begin position="112"/>
        <end position="133"/>
    </location>
</feature>
<dbReference type="CDD" id="cd06261">
    <property type="entry name" value="TM_PBP2"/>
    <property type="match status" value="1"/>
</dbReference>
<evidence type="ECO:0000256" key="4">
    <source>
        <dbReference type="ARBA" id="ARBA00022692"/>
    </source>
</evidence>
<proteinExistence type="inferred from homology"/>
<dbReference type="HOGENOM" id="CLU_028518_1_1_2"/>
<dbReference type="InterPro" id="IPR050366">
    <property type="entry name" value="BP-dependent_transpt_permease"/>
</dbReference>
<dbReference type="EMBL" id="CP009516">
    <property type="protein sequence ID" value="AKB77709.1"/>
    <property type="molecule type" value="Genomic_DNA"/>
</dbReference>
<dbReference type="GO" id="GO:0055085">
    <property type="term" value="P:transmembrane transport"/>
    <property type="evidence" value="ECO:0007669"/>
    <property type="project" value="InterPro"/>
</dbReference>
<feature type="transmembrane region" description="Helical" evidence="7">
    <location>
        <begin position="194"/>
        <end position="219"/>
    </location>
</feature>
<dbReference type="GeneID" id="24830396"/>
<dbReference type="Gene3D" id="1.10.3720.10">
    <property type="entry name" value="MetI-like"/>
    <property type="match status" value="1"/>
</dbReference>
<dbReference type="InterPro" id="IPR025966">
    <property type="entry name" value="OppC_N"/>
</dbReference>
<dbReference type="InterPro" id="IPR035906">
    <property type="entry name" value="MetI-like_sf"/>
</dbReference>
<evidence type="ECO:0000256" key="2">
    <source>
        <dbReference type="ARBA" id="ARBA00022448"/>
    </source>
</evidence>
<evidence type="ECO:0000259" key="8">
    <source>
        <dbReference type="PROSITE" id="PS50928"/>
    </source>
</evidence>
<dbReference type="PANTHER" id="PTHR43386:SF1">
    <property type="entry name" value="D,D-DIPEPTIDE TRANSPORT SYSTEM PERMEASE PROTEIN DDPC-RELATED"/>
    <property type="match status" value="1"/>
</dbReference>
<evidence type="ECO:0000256" key="7">
    <source>
        <dbReference type="RuleBase" id="RU363032"/>
    </source>
</evidence>
<keyword evidence="5 7" id="KW-1133">Transmembrane helix</keyword>
<dbReference type="Pfam" id="PF00528">
    <property type="entry name" value="BPD_transp_1"/>
    <property type="match status" value="1"/>
</dbReference>
<keyword evidence="4 7" id="KW-0812">Transmembrane</keyword>
<evidence type="ECO:0000313" key="9">
    <source>
        <dbReference type="EMBL" id="AKB77709.1"/>
    </source>
</evidence>
<dbReference type="NCBIfam" id="NF045473">
    <property type="entry name" value="Opp1C"/>
    <property type="match status" value="1"/>
</dbReference>
<dbReference type="STRING" id="1434110.MSHOH_1226"/>
<dbReference type="Pfam" id="PF12911">
    <property type="entry name" value="OppC_N"/>
    <property type="match status" value="1"/>
</dbReference>
<accession>A0A0E3S8D1</accession>
<organism evidence="9 10">
    <name type="scientific">Methanosarcina horonobensis HB-1 = JCM 15518</name>
    <dbReference type="NCBI Taxonomy" id="1434110"/>
    <lineage>
        <taxon>Archaea</taxon>
        <taxon>Methanobacteriati</taxon>
        <taxon>Methanobacteriota</taxon>
        <taxon>Stenosarchaea group</taxon>
        <taxon>Methanomicrobia</taxon>
        <taxon>Methanosarcinales</taxon>
        <taxon>Methanosarcinaceae</taxon>
        <taxon>Methanosarcina</taxon>
    </lineage>
</organism>
<dbReference type="AlphaFoldDB" id="A0A0E3S8D1"/>
<comment type="similarity">
    <text evidence="7">Belongs to the binding-protein-dependent transport system permease family.</text>
</comment>
<evidence type="ECO:0000256" key="6">
    <source>
        <dbReference type="ARBA" id="ARBA00023136"/>
    </source>
</evidence>
<keyword evidence="10" id="KW-1185">Reference proteome</keyword>
<dbReference type="OrthoDB" id="312811at2157"/>
<evidence type="ECO:0000256" key="3">
    <source>
        <dbReference type="ARBA" id="ARBA00022475"/>
    </source>
</evidence>
<feature type="transmembrane region" description="Helical" evidence="7">
    <location>
        <begin position="12"/>
        <end position="34"/>
    </location>
</feature>
<dbReference type="Proteomes" id="UP000033101">
    <property type="component" value="Chromosome"/>
</dbReference>
<dbReference type="KEGG" id="mhor:MSHOH_1226"/>
<evidence type="ECO:0000256" key="1">
    <source>
        <dbReference type="ARBA" id="ARBA00004651"/>
    </source>
</evidence>
<dbReference type="RefSeq" id="WP_048138264.1">
    <property type="nucleotide sequence ID" value="NZ_CP009516.1"/>
</dbReference>
<keyword evidence="3" id="KW-1003">Cell membrane</keyword>
<keyword evidence="2 7" id="KW-0813">Transport</keyword>
<dbReference type="SUPFAM" id="SSF161098">
    <property type="entry name" value="MetI-like"/>
    <property type="match status" value="1"/>
</dbReference>